<protein>
    <submittedName>
        <fullName evidence="3">S-adenosyl-L-methionine-dependent methyltransferase</fullName>
    </submittedName>
</protein>
<dbReference type="GO" id="GO:0008757">
    <property type="term" value="F:S-adenosylmethionine-dependent methyltransferase activity"/>
    <property type="evidence" value="ECO:0007669"/>
    <property type="project" value="InterPro"/>
</dbReference>
<dbReference type="PANTHER" id="PTHR43591">
    <property type="entry name" value="METHYLTRANSFERASE"/>
    <property type="match status" value="1"/>
</dbReference>
<comment type="similarity">
    <text evidence="1">Belongs to the methyltransferase superfamily. LaeA methyltransferase family.</text>
</comment>
<comment type="caution">
    <text evidence="3">The sequence shown here is derived from an EMBL/GenBank/DDBJ whole genome shotgun (WGS) entry which is preliminary data.</text>
</comment>
<evidence type="ECO:0000313" key="4">
    <source>
        <dbReference type="Proteomes" id="UP001278766"/>
    </source>
</evidence>
<dbReference type="EMBL" id="JAUEPN010000004">
    <property type="protein sequence ID" value="KAK3295546.1"/>
    <property type="molecule type" value="Genomic_DNA"/>
</dbReference>
<evidence type="ECO:0000259" key="2">
    <source>
        <dbReference type="Pfam" id="PF08241"/>
    </source>
</evidence>
<dbReference type="Gene3D" id="3.40.50.150">
    <property type="entry name" value="Vaccinia Virus protein VP39"/>
    <property type="match status" value="1"/>
</dbReference>
<dbReference type="InterPro" id="IPR013216">
    <property type="entry name" value="Methyltransf_11"/>
</dbReference>
<evidence type="ECO:0000256" key="1">
    <source>
        <dbReference type="ARBA" id="ARBA00038158"/>
    </source>
</evidence>
<dbReference type="RefSeq" id="XP_062659060.1">
    <property type="nucleotide sequence ID" value="XM_062807456.1"/>
</dbReference>
<dbReference type="InterPro" id="IPR029063">
    <property type="entry name" value="SAM-dependent_MTases_sf"/>
</dbReference>
<feature type="domain" description="Methyltransferase type 11" evidence="2">
    <location>
        <begin position="57"/>
        <end position="169"/>
    </location>
</feature>
<sequence>MATEAPQPKTAVEHFNASAESYEKYTGGCTRELALALLNLPELADAGAPGSVVLDNACGTGIVTEELLLRQPPTTTTTTTTTSPTSPSATIHAVDAAPNMVTLAQHKLSTLPPQPNHTITTHTMPGEHLAFPDHTFTHSITNLGILFFASGPAGAAEIYRTLRPGGIAVVSTWTDLGYIGPVVQAAQRIVRPGEEVYKLPVAGEWLEGGYLRRVMAGGGFGEAGVEMVEMVGGVDGGLYSMLDS</sequence>
<dbReference type="SUPFAM" id="SSF53335">
    <property type="entry name" value="S-adenosyl-L-methionine-dependent methyltransferases"/>
    <property type="match status" value="1"/>
</dbReference>
<accession>A0AAE0LRV0</accession>
<dbReference type="Pfam" id="PF08241">
    <property type="entry name" value="Methyltransf_11"/>
    <property type="match status" value="1"/>
</dbReference>
<name>A0AAE0LRV0_9PEZI</name>
<keyword evidence="4" id="KW-1185">Reference proteome</keyword>
<proteinExistence type="inferred from homology"/>
<organism evidence="3 4">
    <name type="scientific">Chaetomium fimeti</name>
    <dbReference type="NCBI Taxonomy" id="1854472"/>
    <lineage>
        <taxon>Eukaryota</taxon>
        <taxon>Fungi</taxon>
        <taxon>Dikarya</taxon>
        <taxon>Ascomycota</taxon>
        <taxon>Pezizomycotina</taxon>
        <taxon>Sordariomycetes</taxon>
        <taxon>Sordariomycetidae</taxon>
        <taxon>Sordariales</taxon>
        <taxon>Chaetomiaceae</taxon>
        <taxon>Chaetomium</taxon>
    </lineage>
</organism>
<gene>
    <name evidence="3" type="ORF">B0H64DRAFT_459887</name>
</gene>
<dbReference type="Proteomes" id="UP001278766">
    <property type="component" value="Unassembled WGS sequence"/>
</dbReference>
<reference evidence="3" key="2">
    <citation type="submission" date="2023-06" db="EMBL/GenBank/DDBJ databases">
        <authorList>
            <consortium name="Lawrence Berkeley National Laboratory"/>
            <person name="Haridas S."/>
            <person name="Hensen N."/>
            <person name="Bonometti L."/>
            <person name="Westerberg I."/>
            <person name="Brannstrom I.O."/>
            <person name="Guillou S."/>
            <person name="Cros-Aarteil S."/>
            <person name="Calhoun S."/>
            <person name="Kuo A."/>
            <person name="Mondo S."/>
            <person name="Pangilinan J."/>
            <person name="Riley R."/>
            <person name="Labutti K."/>
            <person name="Andreopoulos B."/>
            <person name="Lipzen A."/>
            <person name="Chen C."/>
            <person name="Yanf M."/>
            <person name="Daum C."/>
            <person name="Ng V."/>
            <person name="Clum A."/>
            <person name="Steindorff A."/>
            <person name="Ohm R."/>
            <person name="Martin F."/>
            <person name="Silar P."/>
            <person name="Natvig D."/>
            <person name="Lalanne C."/>
            <person name="Gautier V."/>
            <person name="Ament-Velasquez S.L."/>
            <person name="Kruys A."/>
            <person name="Hutchinson M.I."/>
            <person name="Powell A.J."/>
            <person name="Barry K."/>
            <person name="Miller A.N."/>
            <person name="Grigoriev I.V."/>
            <person name="Debuchy R."/>
            <person name="Gladieux P."/>
            <person name="Thoren M.H."/>
            <person name="Johannesson H."/>
        </authorList>
    </citation>
    <scope>NUCLEOTIDE SEQUENCE</scope>
    <source>
        <strain evidence="3">CBS 168.71</strain>
    </source>
</reference>
<evidence type="ECO:0000313" key="3">
    <source>
        <dbReference type="EMBL" id="KAK3295546.1"/>
    </source>
</evidence>
<dbReference type="CDD" id="cd02440">
    <property type="entry name" value="AdoMet_MTases"/>
    <property type="match status" value="1"/>
</dbReference>
<dbReference type="GeneID" id="87844404"/>
<keyword evidence="3" id="KW-0489">Methyltransferase</keyword>
<dbReference type="GO" id="GO:0032259">
    <property type="term" value="P:methylation"/>
    <property type="evidence" value="ECO:0007669"/>
    <property type="project" value="UniProtKB-KW"/>
</dbReference>
<dbReference type="AlphaFoldDB" id="A0AAE0LRV0"/>
<keyword evidence="3" id="KW-0808">Transferase</keyword>
<dbReference type="PANTHER" id="PTHR43591:SF105">
    <property type="entry name" value="METHYLTRANSFERASE DOMAIN-CONTAINING PROTEIN-RELATED"/>
    <property type="match status" value="1"/>
</dbReference>
<reference evidence="3" key="1">
    <citation type="journal article" date="2023" name="Mol. Phylogenet. Evol.">
        <title>Genome-scale phylogeny and comparative genomics of the fungal order Sordariales.</title>
        <authorList>
            <person name="Hensen N."/>
            <person name="Bonometti L."/>
            <person name="Westerberg I."/>
            <person name="Brannstrom I.O."/>
            <person name="Guillou S."/>
            <person name="Cros-Aarteil S."/>
            <person name="Calhoun S."/>
            <person name="Haridas S."/>
            <person name="Kuo A."/>
            <person name="Mondo S."/>
            <person name="Pangilinan J."/>
            <person name="Riley R."/>
            <person name="LaButti K."/>
            <person name="Andreopoulos B."/>
            <person name="Lipzen A."/>
            <person name="Chen C."/>
            <person name="Yan M."/>
            <person name="Daum C."/>
            <person name="Ng V."/>
            <person name="Clum A."/>
            <person name="Steindorff A."/>
            <person name="Ohm R.A."/>
            <person name="Martin F."/>
            <person name="Silar P."/>
            <person name="Natvig D.O."/>
            <person name="Lalanne C."/>
            <person name="Gautier V."/>
            <person name="Ament-Velasquez S.L."/>
            <person name="Kruys A."/>
            <person name="Hutchinson M.I."/>
            <person name="Powell A.J."/>
            <person name="Barry K."/>
            <person name="Miller A.N."/>
            <person name="Grigoriev I.V."/>
            <person name="Debuchy R."/>
            <person name="Gladieux P."/>
            <person name="Hiltunen Thoren M."/>
            <person name="Johannesson H."/>
        </authorList>
    </citation>
    <scope>NUCLEOTIDE SEQUENCE</scope>
    <source>
        <strain evidence="3">CBS 168.71</strain>
    </source>
</reference>